<evidence type="ECO:0000313" key="2">
    <source>
        <dbReference type="Proteomes" id="UP000187203"/>
    </source>
</evidence>
<proteinExistence type="predicted"/>
<protein>
    <submittedName>
        <fullName evidence="1">Uncharacterized protein</fullName>
    </submittedName>
</protein>
<comment type="caution">
    <text evidence="1">The sequence shown here is derived from an EMBL/GenBank/DDBJ whole genome shotgun (WGS) entry which is preliminary data.</text>
</comment>
<dbReference type="AlphaFoldDB" id="A0A1R3KR73"/>
<dbReference type="EMBL" id="AWUE01012307">
    <property type="protein sequence ID" value="OMP09585.1"/>
    <property type="molecule type" value="Genomic_DNA"/>
</dbReference>
<dbReference type="Proteomes" id="UP000187203">
    <property type="component" value="Unassembled WGS sequence"/>
</dbReference>
<reference evidence="2" key="1">
    <citation type="submission" date="2013-09" db="EMBL/GenBank/DDBJ databases">
        <title>Corchorus olitorius genome sequencing.</title>
        <authorList>
            <person name="Alam M."/>
            <person name="Haque M.S."/>
            <person name="Islam M.S."/>
            <person name="Emdad E.M."/>
            <person name="Islam M.M."/>
            <person name="Ahmed B."/>
            <person name="Halim A."/>
            <person name="Hossen Q.M.M."/>
            <person name="Hossain M.Z."/>
            <person name="Ahmed R."/>
            <person name="Khan M.M."/>
            <person name="Islam R."/>
            <person name="Rashid M.M."/>
            <person name="Khan S.A."/>
            <person name="Rahman M.S."/>
            <person name="Alam M."/>
            <person name="Yahiya A.S."/>
            <person name="Khan M.S."/>
            <person name="Azam M.S."/>
            <person name="Haque T."/>
            <person name="Lashkar M.Z.H."/>
            <person name="Akhand A.I."/>
            <person name="Morshed G."/>
            <person name="Roy S."/>
            <person name="Uddin K.S."/>
            <person name="Rabeya T."/>
            <person name="Hossain A.S."/>
            <person name="Chowdhury A."/>
            <person name="Snigdha A.R."/>
            <person name="Mortoza M.S."/>
            <person name="Matin S.A."/>
            <person name="Hoque S.M.E."/>
            <person name="Islam M.K."/>
            <person name="Roy D.K."/>
            <person name="Haider R."/>
            <person name="Moosa M.M."/>
            <person name="Elias S.M."/>
            <person name="Hasan A.M."/>
            <person name="Jahan S."/>
            <person name="Shafiuddin M."/>
            <person name="Mahmood N."/>
            <person name="Shommy N.S."/>
        </authorList>
    </citation>
    <scope>NUCLEOTIDE SEQUENCE [LARGE SCALE GENOMIC DNA]</scope>
    <source>
        <strain evidence="2">cv. O-4</strain>
    </source>
</reference>
<gene>
    <name evidence="1" type="ORF">COLO4_05330</name>
</gene>
<accession>A0A1R3KR73</accession>
<name>A0A1R3KR73_9ROSI</name>
<sequence length="49" mass="5536">MAQAFEAQTMEVPPAEGLQPSGFCSATSPLSIYRFNSRFKLWRISIWKG</sequence>
<organism evidence="1 2">
    <name type="scientific">Corchorus olitorius</name>
    <dbReference type="NCBI Taxonomy" id="93759"/>
    <lineage>
        <taxon>Eukaryota</taxon>
        <taxon>Viridiplantae</taxon>
        <taxon>Streptophyta</taxon>
        <taxon>Embryophyta</taxon>
        <taxon>Tracheophyta</taxon>
        <taxon>Spermatophyta</taxon>
        <taxon>Magnoliopsida</taxon>
        <taxon>eudicotyledons</taxon>
        <taxon>Gunneridae</taxon>
        <taxon>Pentapetalae</taxon>
        <taxon>rosids</taxon>
        <taxon>malvids</taxon>
        <taxon>Malvales</taxon>
        <taxon>Malvaceae</taxon>
        <taxon>Grewioideae</taxon>
        <taxon>Apeibeae</taxon>
        <taxon>Corchorus</taxon>
    </lineage>
</organism>
<keyword evidence="2" id="KW-1185">Reference proteome</keyword>
<evidence type="ECO:0000313" key="1">
    <source>
        <dbReference type="EMBL" id="OMP09585.1"/>
    </source>
</evidence>